<evidence type="ECO:0000313" key="1">
    <source>
        <dbReference type="EMBL" id="KAF3767581.1"/>
    </source>
</evidence>
<reference evidence="1" key="1">
    <citation type="journal article" date="2020" name="Phytopathology">
        <title>Genome sequence of the chestnut blight fungus Cryphonectria parasitica EP155: A fundamental resource for an archetypical invasive plant pathogen.</title>
        <authorList>
            <person name="Crouch J.A."/>
            <person name="Dawe A."/>
            <person name="Aerts A."/>
            <person name="Barry K."/>
            <person name="Churchill A.C.L."/>
            <person name="Grimwood J."/>
            <person name="Hillman B."/>
            <person name="Milgroom M.G."/>
            <person name="Pangilinan J."/>
            <person name="Smith M."/>
            <person name="Salamov A."/>
            <person name="Schmutz J."/>
            <person name="Yadav J."/>
            <person name="Grigoriev I.V."/>
            <person name="Nuss D."/>
        </authorList>
    </citation>
    <scope>NUCLEOTIDE SEQUENCE</scope>
    <source>
        <strain evidence="1">EP155</strain>
    </source>
</reference>
<sequence length="52" mass="6071">MPRHAVNIWEQYLHRYRQQKLILNVLASCMLKQMYALDEPGSHTAEASMLPS</sequence>
<comment type="caution">
    <text evidence="1">The sequence shown here is derived from an EMBL/GenBank/DDBJ whole genome shotgun (WGS) entry which is preliminary data.</text>
</comment>
<keyword evidence="2" id="KW-1185">Reference proteome</keyword>
<gene>
    <name evidence="1" type="ORF">M406DRAFT_55285</name>
</gene>
<dbReference type="AlphaFoldDB" id="A0A9P4Y6G0"/>
<dbReference type="Proteomes" id="UP000803844">
    <property type="component" value="Unassembled WGS sequence"/>
</dbReference>
<dbReference type="RefSeq" id="XP_040778542.1">
    <property type="nucleotide sequence ID" value="XM_040924552.1"/>
</dbReference>
<accession>A0A9P4Y6G0</accession>
<proteinExistence type="predicted"/>
<evidence type="ECO:0000313" key="2">
    <source>
        <dbReference type="Proteomes" id="UP000803844"/>
    </source>
</evidence>
<dbReference type="GeneID" id="63841681"/>
<dbReference type="EMBL" id="MU032346">
    <property type="protein sequence ID" value="KAF3767581.1"/>
    <property type="molecule type" value="Genomic_DNA"/>
</dbReference>
<protein>
    <submittedName>
        <fullName evidence="1">Uncharacterized protein</fullName>
    </submittedName>
</protein>
<organism evidence="1 2">
    <name type="scientific">Cryphonectria parasitica (strain ATCC 38755 / EP155)</name>
    <dbReference type="NCBI Taxonomy" id="660469"/>
    <lineage>
        <taxon>Eukaryota</taxon>
        <taxon>Fungi</taxon>
        <taxon>Dikarya</taxon>
        <taxon>Ascomycota</taxon>
        <taxon>Pezizomycotina</taxon>
        <taxon>Sordariomycetes</taxon>
        <taxon>Sordariomycetidae</taxon>
        <taxon>Diaporthales</taxon>
        <taxon>Cryphonectriaceae</taxon>
        <taxon>Cryphonectria-Endothia species complex</taxon>
        <taxon>Cryphonectria</taxon>
    </lineage>
</organism>
<name>A0A9P4Y6G0_CRYP1</name>